<reference evidence="7" key="2">
    <citation type="journal article" date="2021" name="PeerJ">
        <title>Extensive microbial diversity within the chicken gut microbiome revealed by metagenomics and culture.</title>
        <authorList>
            <person name="Gilroy R."/>
            <person name="Ravi A."/>
            <person name="Getino M."/>
            <person name="Pursley I."/>
            <person name="Horton D.L."/>
            <person name="Alikhan N.F."/>
            <person name="Baker D."/>
            <person name="Gharbi K."/>
            <person name="Hall N."/>
            <person name="Watson M."/>
            <person name="Adriaenssens E.M."/>
            <person name="Foster-Nyarko E."/>
            <person name="Jarju S."/>
            <person name="Secka A."/>
            <person name="Antonio M."/>
            <person name="Oren A."/>
            <person name="Chaudhuri R.R."/>
            <person name="La Ragione R."/>
            <person name="Hildebrand F."/>
            <person name="Pallen M.J."/>
        </authorList>
    </citation>
    <scope>NUCLEOTIDE SEQUENCE</scope>
    <source>
        <strain evidence="7">B3-1481</strain>
    </source>
</reference>
<reference evidence="7" key="1">
    <citation type="submission" date="2020-10" db="EMBL/GenBank/DDBJ databases">
        <authorList>
            <person name="Gilroy R."/>
        </authorList>
    </citation>
    <scope>NUCLEOTIDE SEQUENCE</scope>
    <source>
        <strain evidence="7">B3-1481</strain>
    </source>
</reference>
<evidence type="ECO:0000256" key="1">
    <source>
        <dbReference type="ARBA" id="ARBA00008766"/>
    </source>
</evidence>
<accession>A0A9D9IXC2</accession>
<dbReference type="InterPro" id="IPR032416">
    <property type="entry name" value="Peptidase_M24_C"/>
</dbReference>
<dbReference type="InterPro" id="IPR050422">
    <property type="entry name" value="X-Pro_aminopeptidase_P"/>
</dbReference>
<dbReference type="PANTHER" id="PTHR43763">
    <property type="entry name" value="XAA-PRO AMINOPEPTIDASE 1"/>
    <property type="match status" value="1"/>
</dbReference>
<gene>
    <name evidence="7" type="ORF">IAB76_04730</name>
</gene>
<feature type="domain" description="Peptidase M24 C-terminal" evidence="6">
    <location>
        <begin position="529"/>
        <end position="588"/>
    </location>
</feature>
<dbReference type="CDD" id="cd01085">
    <property type="entry name" value="APP"/>
    <property type="match status" value="1"/>
</dbReference>
<dbReference type="Pfam" id="PF00557">
    <property type="entry name" value="Peptidase_M24"/>
    <property type="match status" value="1"/>
</dbReference>
<evidence type="ECO:0000256" key="3">
    <source>
        <dbReference type="ARBA" id="ARBA00022801"/>
    </source>
</evidence>
<comment type="similarity">
    <text evidence="1">Belongs to the peptidase M24B family.</text>
</comment>
<dbReference type="GO" id="GO:0070006">
    <property type="term" value="F:metalloaminopeptidase activity"/>
    <property type="evidence" value="ECO:0007669"/>
    <property type="project" value="InterPro"/>
</dbReference>
<dbReference type="Pfam" id="PF16189">
    <property type="entry name" value="Creatinase_N_2"/>
    <property type="match status" value="1"/>
</dbReference>
<evidence type="ECO:0000313" key="8">
    <source>
        <dbReference type="Proteomes" id="UP000823769"/>
    </source>
</evidence>
<dbReference type="InterPro" id="IPR036005">
    <property type="entry name" value="Creatinase/aminopeptidase-like"/>
</dbReference>
<evidence type="ECO:0000256" key="2">
    <source>
        <dbReference type="ARBA" id="ARBA00022723"/>
    </source>
</evidence>
<name>A0A9D9IXC2_9BACT</name>
<keyword evidence="2" id="KW-0479">Metal-binding</keyword>
<dbReference type="GO" id="GO:0046872">
    <property type="term" value="F:metal ion binding"/>
    <property type="evidence" value="ECO:0007669"/>
    <property type="project" value="UniProtKB-KW"/>
</dbReference>
<dbReference type="InterPro" id="IPR000994">
    <property type="entry name" value="Pept_M24"/>
</dbReference>
<feature type="domain" description="Creatinase N-terminal" evidence="5">
    <location>
        <begin position="8"/>
        <end position="127"/>
    </location>
</feature>
<dbReference type="AlphaFoldDB" id="A0A9D9IXC2"/>
<keyword evidence="7" id="KW-0031">Aminopeptidase</keyword>
<feature type="domain" description="Peptidase M24" evidence="4">
    <location>
        <begin position="304"/>
        <end position="518"/>
    </location>
</feature>
<protein>
    <submittedName>
        <fullName evidence="7">Aminopeptidase P family protein</fullName>
    </submittedName>
</protein>
<dbReference type="PANTHER" id="PTHR43763:SF6">
    <property type="entry name" value="XAA-PRO AMINOPEPTIDASE 1"/>
    <property type="match status" value="1"/>
</dbReference>
<dbReference type="SUPFAM" id="SSF55920">
    <property type="entry name" value="Creatinase/aminopeptidase"/>
    <property type="match status" value="1"/>
</dbReference>
<sequence length="588" mass="65346">MENIYRERIERLRELMRAKDWDAVLITGGDPHGSEYPAERWKQVQWLSGFTGEAGDLVVTLDHAGLWTDTRYFIQAVRQLEGTGVELHKTRVPEQVLIPEWLGRQFGGDGIIAVDGLCTGVDFARSIPGTVVGVPDILSLLWTDRPEIPHTPVFTVQAGESRESKLDWLRDRLADMGCDGMLLTALDEIAWLLNVRGADIEYNPLVISYLLVTSGGAEWYEAKGGEEDPQTAATVSILESEGVAVLPYSEIGEALRGFSGRLFVDTSTLNWSLYEELSSAGTRLLEGTSPVGLRKAVKNEFEIEGMRGIHIKDGLAMERFLYWLEKSVQGGREISEWDAAVMLGRFRSEIPEYMGDSFETISAYGPSAALPHYVTPREGSPVLCEQGLYLCDSGGQYSCGTTDITRTVPLGECSQLEKEDYTLVLKGHIALAMAVFPAGTAGCQIDALAREPLWRSYRNFGHGTGHGIGYFLGVHEGPQDIRQNFNSTPLLPGMITSDEPGIYREGRHGVRHENLLLCVDAGSNEFGSWRAFETLTLCHFDTSALLPELLDADERKWLNSYNDRVFATLGRLLPAEEREWLYSKTRPI</sequence>
<evidence type="ECO:0000313" key="7">
    <source>
        <dbReference type="EMBL" id="MBO8480398.1"/>
    </source>
</evidence>
<evidence type="ECO:0000259" key="5">
    <source>
        <dbReference type="Pfam" id="PF01321"/>
    </source>
</evidence>
<keyword evidence="3" id="KW-0378">Hydrolase</keyword>
<dbReference type="Proteomes" id="UP000823769">
    <property type="component" value="Unassembled WGS sequence"/>
</dbReference>
<dbReference type="GO" id="GO:0005737">
    <property type="term" value="C:cytoplasm"/>
    <property type="evidence" value="ECO:0007669"/>
    <property type="project" value="UniProtKB-ARBA"/>
</dbReference>
<dbReference type="Gene3D" id="3.40.350.10">
    <property type="entry name" value="Creatinase/prolidase N-terminal domain"/>
    <property type="match status" value="2"/>
</dbReference>
<evidence type="ECO:0000259" key="4">
    <source>
        <dbReference type="Pfam" id="PF00557"/>
    </source>
</evidence>
<evidence type="ECO:0000259" key="6">
    <source>
        <dbReference type="Pfam" id="PF16188"/>
    </source>
</evidence>
<dbReference type="Gene3D" id="3.90.230.10">
    <property type="entry name" value="Creatinase/methionine aminopeptidase superfamily"/>
    <property type="match status" value="1"/>
</dbReference>
<dbReference type="InterPro" id="IPR033740">
    <property type="entry name" value="Pept_M24B"/>
</dbReference>
<dbReference type="InterPro" id="IPR000587">
    <property type="entry name" value="Creatinase_N"/>
</dbReference>
<dbReference type="Pfam" id="PF01321">
    <property type="entry name" value="Creatinase_N"/>
    <property type="match status" value="1"/>
</dbReference>
<dbReference type="Pfam" id="PF16188">
    <property type="entry name" value="Peptidase_M24_C"/>
    <property type="match status" value="1"/>
</dbReference>
<keyword evidence="7" id="KW-0645">Protease</keyword>
<dbReference type="EMBL" id="JADILW010000066">
    <property type="protein sequence ID" value="MBO8480398.1"/>
    <property type="molecule type" value="Genomic_DNA"/>
</dbReference>
<comment type="caution">
    <text evidence="7">The sequence shown here is derived from an EMBL/GenBank/DDBJ whole genome shotgun (WGS) entry which is preliminary data.</text>
</comment>
<dbReference type="SUPFAM" id="SSF53092">
    <property type="entry name" value="Creatinase/prolidase N-terminal domain"/>
    <property type="match status" value="1"/>
</dbReference>
<proteinExistence type="inferred from homology"/>
<dbReference type="InterPro" id="IPR029149">
    <property type="entry name" value="Creatin/AminoP/Spt16_N"/>
</dbReference>
<organism evidence="7 8">
    <name type="scientific">Candidatus Cryptobacteroides avistercoris</name>
    <dbReference type="NCBI Taxonomy" id="2840758"/>
    <lineage>
        <taxon>Bacteria</taxon>
        <taxon>Pseudomonadati</taxon>
        <taxon>Bacteroidota</taxon>
        <taxon>Bacteroidia</taxon>
        <taxon>Bacteroidales</taxon>
        <taxon>Candidatus Cryptobacteroides</taxon>
    </lineage>
</organism>
<dbReference type="FunFam" id="3.90.230.10:FF:000009">
    <property type="entry name" value="xaa-Pro aminopeptidase 2"/>
    <property type="match status" value="1"/>
</dbReference>